<dbReference type="GO" id="GO:0008970">
    <property type="term" value="F:phospholipase A1 activity"/>
    <property type="evidence" value="ECO:0007669"/>
    <property type="project" value="TreeGrafter"/>
</dbReference>
<keyword evidence="11" id="KW-1185">Reference proteome</keyword>
<dbReference type="Proteomes" id="UP001180020">
    <property type="component" value="Unassembled WGS sequence"/>
</dbReference>
<evidence type="ECO:0000313" key="11">
    <source>
        <dbReference type="Proteomes" id="UP001180020"/>
    </source>
</evidence>
<evidence type="ECO:0000256" key="1">
    <source>
        <dbReference type="ARBA" id="ARBA00004229"/>
    </source>
</evidence>
<evidence type="ECO:0000256" key="4">
    <source>
        <dbReference type="ARBA" id="ARBA00022640"/>
    </source>
</evidence>
<keyword evidence="5" id="KW-0378">Hydrolase</keyword>
<gene>
    <name evidence="10" type="ORF">QJS10_CPB18g00455</name>
</gene>
<dbReference type="SUPFAM" id="SSF53474">
    <property type="entry name" value="alpha/beta-Hydrolases"/>
    <property type="match status" value="1"/>
</dbReference>
<dbReference type="PANTHER" id="PTHR31403:SF4">
    <property type="entry name" value="PHOSPHOLIPASE A1-IALPHA2, CHLOROPLASTIC"/>
    <property type="match status" value="1"/>
</dbReference>
<evidence type="ECO:0000259" key="9">
    <source>
        <dbReference type="Pfam" id="PF01764"/>
    </source>
</evidence>
<sequence>MVLENQCVPVNAIHNPASSADLGILLAYDVAELGLNKGAPITVYSFGGPRVGNLAFKRRCEALGVKVLRVDVNDPVTKLPGLVLNEKFNWSSCYAHVGVEVKLDFFKMRDPSCVHDLETYISLLRSAFPVRRRGEDVMKKILRLNGRKPHCNNNYKDLDNMDQLSKIAVKDVEH</sequence>
<keyword evidence="3" id="KW-0150">Chloroplast</keyword>
<dbReference type="InterPro" id="IPR029058">
    <property type="entry name" value="AB_hydrolase_fold"/>
</dbReference>
<dbReference type="EMBL" id="JAUJYO010000018">
    <property type="protein sequence ID" value="KAK1289731.1"/>
    <property type="molecule type" value="Genomic_DNA"/>
</dbReference>
<dbReference type="GO" id="GO:0016042">
    <property type="term" value="P:lipid catabolic process"/>
    <property type="evidence" value="ECO:0007669"/>
    <property type="project" value="UniProtKB-KW"/>
</dbReference>
<evidence type="ECO:0000313" key="10">
    <source>
        <dbReference type="EMBL" id="KAK1289731.1"/>
    </source>
</evidence>
<keyword evidence="8" id="KW-0443">Lipid metabolism</keyword>
<protein>
    <recommendedName>
        <fullName evidence="9">Fungal lipase-type domain-containing protein</fullName>
    </recommendedName>
</protein>
<evidence type="ECO:0000256" key="5">
    <source>
        <dbReference type="ARBA" id="ARBA00022801"/>
    </source>
</evidence>
<keyword evidence="4" id="KW-0934">Plastid</keyword>
<dbReference type="PANTHER" id="PTHR31403">
    <property type="entry name" value="PHOSPHOLIPASE A1-IBETA2, CHLOROPLASTIC"/>
    <property type="match status" value="1"/>
</dbReference>
<evidence type="ECO:0000256" key="2">
    <source>
        <dbReference type="ARBA" id="ARBA00010701"/>
    </source>
</evidence>
<feature type="domain" description="Fungal lipase-type" evidence="9">
    <location>
        <begin position="22"/>
        <end position="82"/>
    </location>
</feature>
<dbReference type="Pfam" id="PF01764">
    <property type="entry name" value="Lipase_3"/>
    <property type="match status" value="1"/>
</dbReference>
<reference evidence="10" key="2">
    <citation type="submission" date="2023-06" db="EMBL/GenBank/DDBJ databases">
        <authorList>
            <person name="Ma L."/>
            <person name="Liu K.-W."/>
            <person name="Li Z."/>
            <person name="Hsiao Y.-Y."/>
            <person name="Qi Y."/>
            <person name="Fu T."/>
            <person name="Tang G."/>
            <person name="Zhang D."/>
            <person name="Sun W.-H."/>
            <person name="Liu D.-K."/>
            <person name="Li Y."/>
            <person name="Chen G.-Z."/>
            <person name="Liu X.-D."/>
            <person name="Liao X.-Y."/>
            <person name="Jiang Y.-T."/>
            <person name="Yu X."/>
            <person name="Hao Y."/>
            <person name="Huang J."/>
            <person name="Zhao X.-W."/>
            <person name="Ke S."/>
            <person name="Chen Y.-Y."/>
            <person name="Wu W.-L."/>
            <person name="Hsu J.-L."/>
            <person name="Lin Y.-F."/>
            <person name="Huang M.-D."/>
            <person name="Li C.-Y."/>
            <person name="Huang L."/>
            <person name="Wang Z.-W."/>
            <person name="Zhao X."/>
            <person name="Zhong W.-Y."/>
            <person name="Peng D.-H."/>
            <person name="Ahmad S."/>
            <person name="Lan S."/>
            <person name="Zhang J.-S."/>
            <person name="Tsai W.-C."/>
            <person name="Van De Peer Y."/>
            <person name="Liu Z.-J."/>
        </authorList>
    </citation>
    <scope>NUCLEOTIDE SEQUENCE</scope>
    <source>
        <strain evidence="10">CP</strain>
        <tissue evidence="10">Leaves</tissue>
    </source>
</reference>
<evidence type="ECO:0000256" key="8">
    <source>
        <dbReference type="ARBA" id="ARBA00023098"/>
    </source>
</evidence>
<proteinExistence type="inferred from homology"/>
<dbReference type="Gene3D" id="3.40.50.1820">
    <property type="entry name" value="alpha/beta hydrolase"/>
    <property type="match status" value="1"/>
</dbReference>
<evidence type="ECO:0000256" key="7">
    <source>
        <dbReference type="ARBA" id="ARBA00022963"/>
    </source>
</evidence>
<comment type="similarity">
    <text evidence="2">Belongs to the AB hydrolase superfamily. Lipase family.</text>
</comment>
<name>A0AAV9CL70_ACOCL</name>
<organism evidence="10 11">
    <name type="scientific">Acorus calamus</name>
    <name type="common">Sweet flag</name>
    <dbReference type="NCBI Taxonomy" id="4465"/>
    <lineage>
        <taxon>Eukaryota</taxon>
        <taxon>Viridiplantae</taxon>
        <taxon>Streptophyta</taxon>
        <taxon>Embryophyta</taxon>
        <taxon>Tracheophyta</taxon>
        <taxon>Spermatophyta</taxon>
        <taxon>Magnoliopsida</taxon>
        <taxon>Liliopsida</taxon>
        <taxon>Acoraceae</taxon>
        <taxon>Acorus</taxon>
    </lineage>
</organism>
<comment type="caution">
    <text evidence="10">The sequence shown here is derived from an EMBL/GenBank/DDBJ whole genome shotgun (WGS) entry which is preliminary data.</text>
</comment>
<dbReference type="GO" id="GO:0009507">
    <property type="term" value="C:chloroplast"/>
    <property type="evidence" value="ECO:0007669"/>
    <property type="project" value="UniProtKB-SubCell"/>
</dbReference>
<comment type="subcellular location">
    <subcellularLocation>
        <location evidence="1">Plastid</location>
        <location evidence="1">Chloroplast</location>
    </subcellularLocation>
</comment>
<keyword evidence="6" id="KW-0809">Transit peptide</keyword>
<dbReference type="AlphaFoldDB" id="A0AAV9CL70"/>
<evidence type="ECO:0000256" key="3">
    <source>
        <dbReference type="ARBA" id="ARBA00022528"/>
    </source>
</evidence>
<evidence type="ECO:0000256" key="6">
    <source>
        <dbReference type="ARBA" id="ARBA00022946"/>
    </source>
</evidence>
<keyword evidence="7" id="KW-0442">Lipid degradation</keyword>
<reference evidence="10" key="1">
    <citation type="journal article" date="2023" name="Nat. Commun.">
        <title>Diploid and tetraploid genomes of Acorus and the evolution of monocots.</title>
        <authorList>
            <person name="Ma L."/>
            <person name="Liu K.W."/>
            <person name="Li Z."/>
            <person name="Hsiao Y.Y."/>
            <person name="Qi Y."/>
            <person name="Fu T."/>
            <person name="Tang G.D."/>
            <person name="Zhang D."/>
            <person name="Sun W.H."/>
            <person name="Liu D.K."/>
            <person name="Li Y."/>
            <person name="Chen G.Z."/>
            <person name="Liu X.D."/>
            <person name="Liao X.Y."/>
            <person name="Jiang Y.T."/>
            <person name="Yu X."/>
            <person name="Hao Y."/>
            <person name="Huang J."/>
            <person name="Zhao X.W."/>
            <person name="Ke S."/>
            <person name="Chen Y.Y."/>
            <person name="Wu W.L."/>
            <person name="Hsu J.L."/>
            <person name="Lin Y.F."/>
            <person name="Huang M.D."/>
            <person name="Li C.Y."/>
            <person name="Huang L."/>
            <person name="Wang Z.W."/>
            <person name="Zhao X."/>
            <person name="Zhong W.Y."/>
            <person name="Peng D.H."/>
            <person name="Ahmad S."/>
            <person name="Lan S."/>
            <person name="Zhang J.S."/>
            <person name="Tsai W.C."/>
            <person name="Van de Peer Y."/>
            <person name="Liu Z.J."/>
        </authorList>
    </citation>
    <scope>NUCLEOTIDE SEQUENCE</scope>
    <source>
        <strain evidence="10">CP</strain>
    </source>
</reference>
<accession>A0AAV9CL70</accession>
<dbReference type="InterPro" id="IPR002921">
    <property type="entry name" value="Fungal_lipase-type"/>
</dbReference>
<dbReference type="CDD" id="cd00519">
    <property type="entry name" value="Lipase_3"/>
    <property type="match status" value="1"/>
</dbReference>